<comment type="caution">
    <text evidence="8">The sequence shown here is derived from an EMBL/GenBank/DDBJ whole genome shotgun (WGS) entry which is preliminary data.</text>
</comment>
<dbReference type="InterPro" id="IPR043502">
    <property type="entry name" value="DNA/RNA_pol_sf"/>
</dbReference>
<evidence type="ECO:0000259" key="7">
    <source>
        <dbReference type="PROSITE" id="PS50994"/>
    </source>
</evidence>
<name>A0A8S3S6D5_MYTED</name>
<dbReference type="InterPro" id="IPR046341">
    <property type="entry name" value="SET_dom_sf"/>
</dbReference>
<feature type="region of interest" description="Disordered" evidence="6">
    <location>
        <begin position="1554"/>
        <end position="1630"/>
    </location>
</feature>
<keyword evidence="4" id="KW-0378">Hydrolase</keyword>
<feature type="compositionally biased region" description="Polar residues" evidence="6">
    <location>
        <begin position="1446"/>
        <end position="1458"/>
    </location>
</feature>
<evidence type="ECO:0000313" key="9">
    <source>
        <dbReference type="Proteomes" id="UP000683360"/>
    </source>
</evidence>
<dbReference type="CDD" id="cd00303">
    <property type="entry name" value="retropepsin_like"/>
    <property type="match status" value="1"/>
</dbReference>
<sequence>MNVCCGNVDIAALIDTGSSINIMSAPLYKSLPRHVKSDISRFTEPIKLANGQLIFVEGTSSVTIQTNQGLHEVKVYILSTTSHPLILGMEYLKSSNITLKFSEFNTNSKYHHVKCNKRLSIQPNSEIFVRANVPKHLSVGLQGICTNNVFSLGKGLLLAKALVTVSIDKTIPLKIMNPTNTTISVSKGSILANFQILNADFSVITEDIKCPPVVQNVQIGSTHPIISTSKNNEIRDETKTVFLSNFSIPEPLNPEQTTQLTDCLYENKDIFVTKENPDLGFSTYVQHKINLKPDVKPKHQQPYRLPPHKREVLRHHLDELLKQGIIAPISEEENVPITSPIVLVTKRKRQNDAFHSEKDAALSQYRFCCDFRYLNSCTEQFKYFIPNLQELTESFSQFVPNYISSIDLSSGFFSEGVSPPPDRVQAIQEYPPPKNIKELRRLIGMLNWFRKFIPNFSAKISPLTRLLKKGQFFVWNVEQQSSFNDLKYALLNSKILAFPNYDLTFRLAVDTSSRGIGYMLYQMHPNVNGEKQPRVIRFGSKSLSRWQQSYGPTKLELLGMVVSILDCADYLRGNQFVVECDHQALRPIFQKQFKGAIYERWMAILQQFNFDLQYKPAEQMQVADALSRCTRKNDEPVISPDEDDPFFPYVTERTGQIKLPSGRNLADFLHNSETKSITVINVNNVNNIDIFSECVYDADTDDVLETPNKKKKTKLNKKCETVNVTQVHNNDSLYDKSTDQCSDKIDIFDISTVYDTPSDNNFDKPTQNHENTLSELEIFKNSDLTPQNIKDLQRKDPNLLPMIIYLEENKLPNLQKEARKLLLQAADYLLINGVLFHSSVKKKSRRASNLDNFQLVVPRLMRNLVLHMCHDSPLGGHSGIKNTIDRVREHYYFSRLSTIVSEYVRTCHECQIRKTSSVHTKAGIISFPTPSAPFQVWEVDLCGPFPLSSAGHSHIFTAVDMFSKLVFAVPLHNCDALSVCHALFQLFSSYGVCHTLLSDQGSEFISKGTKELCKMLEVSQEFTPSFAHHCLGTCERSHRTLEERMTPYIRKGRPWNDILPAVIFSMNSCTNAASQYSPFEVVYGNRPQFPLSTPHDLDLRDIPKDIHVYLKQLQQKLSTIRKEVQINVEKANAKMVERVNKTTSPLKLSVGDYVYLHDEPIDSELGTDSISSDDNRYHKIKRVLARKIDNNQLKYLVQIVGEPAQNSIWVEESSLSPKAKKIGKGLFAKKNINKGDVIFEETPIVSTQFLWNELYKYKACEYCMKSLETAEEQARRLSTNPHLSLPHPECDITDQSPYVDCPGCQVTYCCELCRKTALDEYHQVLCMGPSRLSEDNDHPLARLQETWRNIHYPPETSSIMLIVKMVALVKQAKDKSTVLQKFSQFVKNTVNEEDEIVHKLLGKQFQEQLELLRQMTADFIFEENVSQTLFIVNMAEAFITAINSASEEANSPKATPSRSDNKNEKSSGKQTGSRKKTTSKSRKASSTCAKEVSEEPETMSTTGLSVNIENELRAEISSVKETVNSVNSRMDIFLPLFEKFVSQTVTSGGHIETDREIATSGGQNISQDSRDIATSGGQNSLRHASVANHDNDIDDAISLQPDRDERRGLDLDLDSDNESQQSSVKNSTHNRFQRYSVVDKDSLDTENVSRDILGDIFGEDAKTKPDKSEAGIVLDQSQILEKLNDSEPNIDLLVQMVKDIFAMSVKSMDQTARTGAFHHLIRRKATLLDTGLEDITELNDKFLSLKLSSDGVLGKDFEEKLKNRSETNKQIKDLLPELTRKSATSTSSFKRKSAVIHTSQDTNGPKVAKNDFSNFRIPKVAAKPSENKGGFKPNFRRFGSGRKEADGEKKGSFRGNGRSK</sequence>
<evidence type="ECO:0000256" key="5">
    <source>
        <dbReference type="ARBA" id="ARBA00023268"/>
    </source>
</evidence>
<evidence type="ECO:0000256" key="4">
    <source>
        <dbReference type="ARBA" id="ARBA00022759"/>
    </source>
</evidence>
<accession>A0A8S3S6D5</accession>
<dbReference type="InterPro" id="IPR041588">
    <property type="entry name" value="Integrase_H2C2"/>
</dbReference>
<dbReference type="Pfam" id="PF17919">
    <property type="entry name" value="RT_RNaseH_2"/>
    <property type="match status" value="1"/>
</dbReference>
<dbReference type="GO" id="GO:0015074">
    <property type="term" value="P:DNA integration"/>
    <property type="evidence" value="ECO:0007669"/>
    <property type="project" value="InterPro"/>
</dbReference>
<dbReference type="PANTHER" id="PTHR37984">
    <property type="entry name" value="PROTEIN CBG26694"/>
    <property type="match status" value="1"/>
</dbReference>
<evidence type="ECO:0000256" key="1">
    <source>
        <dbReference type="ARBA" id="ARBA00022679"/>
    </source>
</evidence>
<feature type="compositionally biased region" description="Basic and acidic residues" evidence="6">
    <location>
        <begin position="1601"/>
        <end position="1610"/>
    </location>
</feature>
<dbReference type="Gene3D" id="3.30.70.270">
    <property type="match status" value="1"/>
</dbReference>
<dbReference type="EMBL" id="CAJPWZ010001500">
    <property type="protein sequence ID" value="CAG2216983.1"/>
    <property type="molecule type" value="Genomic_DNA"/>
</dbReference>
<dbReference type="GO" id="GO:0003676">
    <property type="term" value="F:nucleic acid binding"/>
    <property type="evidence" value="ECO:0007669"/>
    <property type="project" value="InterPro"/>
</dbReference>
<dbReference type="InterPro" id="IPR043128">
    <property type="entry name" value="Rev_trsase/Diguanyl_cyclase"/>
</dbReference>
<keyword evidence="1" id="KW-0808">Transferase</keyword>
<dbReference type="InterPro" id="IPR036397">
    <property type="entry name" value="RNaseH_sf"/>
</dbReference>
<dbReference type="InterPro" id="IPR050951">
    <property type="entry name" value="Retrovirus_Pol_polyprotein"/>
</dbReference>
<keyword evidence="5" id="KW-0511">Multifunctional enzyme</keyword>
<dbReference type="InterPro" id="IPR021109">
    <property type="entry name" value="Peptidase_aspartic_dom_sf"/>
</dbReference>
<dbReference type="FunFam" id="3.30.70.270:FF:000020">
    <property type="entry name" value="Transposon Tf2-6 polyprotein-like Protein"/>
    <property type="match status" value="1"/>
</dbReference>
<dbReference type="GO" id="GO:0016779">
    <property type="term" value="F:nucleotidyltransferase activity"/>
    <property type="evidence" value="ECO:0007669"/>
    <property type="project" value="UniProtKB-KW"/>
</dbReference>
<evidence type="ECO:0000256" key="2">
    <source>
        <dbReference type="ARBA" id="ARBA00022695"/>
    </source>
</evidence>
<dbReference type="InterPro" id="IPR012337">
    <property type="entry name" value="RNaseH-like_sf"/>
</dbReference>
<dbReference type="Gene3D" id="2.40.70.10">
    <property type="entry name" value="Acid Proteases"/>
    <property type="match status" value="1"/>
</dbReference>
<dbReference type="CDD" id="cd09274">
    <property type="entry name" value="RNase_HI_RT_Ty3"/>
    <property type="match status" value="1"/>
</dbReference>
<dbReference type="Pfam" id="PF00665">
    <property type="entry name" value="rve"/>
    <property type="match status" value="1"/>
</dbReference>
<dbReference type="OrthoDB" id="438641at2759"/>
<reference evidence="8" key="1">
    <citation type="submission" date="2021-03" db="EMBL/GenBank/DDBJ databases">
        <authorList>
            <person name="Bekaert M."/>
        </authorList>
    </citation>
    <scope>NUCLEOTIDE SEQUENCE</scope>
</reference>
<feature type="region of interest" description="Disordered" evidence="6">
    <location>
        <begin position="1446"/>
        <end position="1506"/>
    </location>
</feature>
<proteinExistence type="predicted"/>
<dbReference type="SUPFAM" id="SSF82199">
    <property type="entry name" value="SET domain"/>
    <property type="match status" value="1"/>
</dbReference>
<dbReference type="SUPFAM" id="SSF50630">
    <property type="entry name" value="Acid proteases"/>
    <property type="match status" value="1"/>
</dbReference>
<evidence type="ECO:0000256" key="6">
    <source>
        <dbReference type="SAM" id="MobiDB-lite"/>
    </source>
</evidence>
<dbReference type="Gene3D" id="3.10.10.10">
    <property type="entry name" value="HIV Type 1 Reverse Transcriptase, subunit A, domain 1"/>
    <property type="match status" value="1"/>
</dbReference>
<keyword evidence="2" id="KW-0548">Nucleotidyltransferase</keyword>
<feature type="region of interest" description="Disordered" evidence="6">
    <location>
        <begin position="1782"/>
        <end position="1860"/>
    </location>
</feature>
<protein>
    <submittedName>
        <fullName evidence="8">SET and MYND domain-containing protein 5</fullName>
    </submittedName>
</protein>
<dbReference type="InterPro" id="IPR001584">
    <property type="entry name" value="Integrase_cat-core"/>
</dbReference>
<dbReference type="Proteomes" id="UP000683360">
    <property type="component" value="Unassembled WGS sequence"/>
</dbReference>
<feature type="domain" description="Integrase catalytic" evidence="7">
    <location>
        <begin position="929"/>
        <end position="1086"/>
    </location>
</feature>
<dbReference type="InterPro" id="IPR041577">
    <property type="entry name" value="RT_RNaseH_2"/>
</dbReference>
<keyword evidence="4" id="KW-0255">Endonuclease</keyword>
<dbReference type="Gene3D" id="1.10.340.70">
    <property type="match status" value="1"/>
</dbReference>
<evidence type="ECO:0000256" key="3">
    <source>
        <dbReference type="ARBA" id="ARBA00022722"/>
    </source>
</evidence>
<dbReference type="PROSITE" id="PS50994">
    <property type="entry name" value="INTEGRASE"/>
    <property type="match status" value="1"/>
</dbReference>
<keyword evidence="9" id="KW-1185">Reference proteome</keyword>
<dbReference type="SUPFAM" id="SSF53098">
    <property type="entry name" value="Ribonuclease H-like"/>
    <property type="match status" value="1"/>
</dbReference>
<dbReference type="FunFam" id="1.10.340.70:FF:000001">
    <property type="entry name" value="Retrovirus-related Pol polyprotein from transposon gypsy-like Protein"/>
    <property type="match status" value="1"/>
</dbReference>
<feature type="compositionally biased region" description="Polar residues" evidence="6">
    <location>
        <begin position="1618"/>
        <end position="1630"/>
    </location>
</feature>
<feature type="compositionally biased region" description="Basic and acidic residues" evidence="6">
    <location>
        <begin position="1841"/>
        <end position="1851"/>
    </location>
</feature>
<evidence type="ECO:0000313" key="8">
    <source>
        <dbReference type="EMBL" id="CAG2216983.1"/>
    </source>
</evidence>
<keyword evidence="3" id="KW-0540">Nuclease</keyword>
<dbReference type="GO" id="GO:0004519">
    <property type="term" value="F:endonuclease activity"/>
    <property type="evidence" value="ECO:0007669"/>
    <property type="project" value="UniProtKB-KW"/>
</dbReference>
<gene>
    <name evidence="8" type="ORF">MEDL_30716</name>
</gene>
<feature type="compositionally biased region" description="Basic residues" evidence="6">
    <location>
        <begin position="1472"/>
        <end position="1483"/>
    </location>
</feature>
<dbReference type="Gene3D" id="3.30.420.10">
    <property type="entry name" value="Ribonuclease H-like superfamily/Ribonuclease H"/>
    <property type="match status" value="1"/>
</dbReference>
<organism evidence="8 9">
    <name type="scientific">Mytilus edulis</name>
    <name type="common">Blue mussel</name>
    <dbReference type="NCBI Taxonomy" id="6550"/>
    <lineage>
        <taxon>Eukaryota</taxon>
        <taxon>Metazoa</taxon>
        <taxon>Spiralia</taxon>
        <taxon>Lophotrochozoa</taxon>
        <taxon>Mollusca</taxon>
        <taxon>Bivalvia</taxon>
        <taxon>Autobranchia</taxon>
        <taxon>Pteriomorphia</taxon>
        <taxon>Mytilida</taxon>
        <taxon>Mytiloidea</taxon>
        <taxon>Mytilidae</taxon>
        <taxon>Mytilinae</taxon>
        <taxon>Mytilus</taxon>
    </lineage>
</organism>
<dbReference type="PANTHER" id="PTHR37984:SF5">
    <property type="entry name" value="PROTEIN NYNRIN-LIKE"/>
    <property type="match status" value="1"/>
</dbReference>
<dbReference type="SUPFAM" id="SSF56672">
    <property type="entry name" value="DNA/RNA polymerases"/>
    <property type="match status" value="1"/>
</dbReference>
<dbReference type="Pfam" id="PF17921">
    <property type="entry name" value="Integrase_H2C2"/>
    <property type="match status" value="1"/>
</dbReference>